<dbReference type="AlphaFoldDB" id="A0A1H4I5H7"/>
<protein>
    <submittedName>
        <fullName evidence="4">Acyl-CoA dehydrogenase</fullName>
    </submittedName>
</protein>
<dbReference type="Pfam" id="PF08028">
    <property type="entry name" value="Acyl-CoA_dh_2"/>
    <property type="match status" value="1"/>
</dbReference>
<dbReference type="Gene3D" id="2.40.110.10">
    <property type="entry name" value="Butyryl-CoA Dehydrogenase, subunit A, domain 2"/>
    <property type="match status" value="1"/>
</dbReference>
<dbReference type="SUPFAM" id="SSF56645">
    <property type="entry name" value="Acyl-CoA dehydrogenase NM domain-like"/>
    <property type="match status" value="1"/>
</dbReference>
<evidence type="ECO:0000259" key="3">
    <source>
        <dbReference type="Pfam" id="PF08028"/>
    </source>
</evidence>
<dbReference type="InterPro" id="IPR009100">
    <property type="entry name" value="AcylCoA_DH/oxidase_NM_dom_sf"/>
</dbReference>
<organism evidence="4 5">
    <name type="scientific">Streptomyces melanosporofaciens</name>
    <dbReference type="NCBI Taxonomy" id="67327"/>
    <lineage>
        <taxon>Bacteria</taxon>
        <taxon>Bacillati</taxon>
        <taxon>Actinomycetota</taxon>
        <taxon>Actinomycetes</taxon>
        <taxon>Kitasatosporales</taxon>
        <taxon>Streptomycetaceae</taxon>
        <taxon>Streptomyces</taxon>
        <taxon>Streptomyces violaceusniger group</taxon>
    </lineage>
</organism>
<dbReference type="GO" id="GO:0050660">
    <property type="term" value="F:flavin adenine dinucleotide binding"/>
    <property type="evidence" value="ECO:0007669"/>
    <property type="project" value="InterPro"/>
</dbReference>
<keyword evidence="1" id="KW-0560">Oxidoreductase</keyword>
<evidence type="ECO:0000259" key="2">
    <source>
        <dbReference type="Pfam" id="PF02771"/>
    </source>
</evidence>
<dbReference type="InterPro" id="IPR046373">
    <property type="entry name" value="Acyl-CoA_Oxase/DH_mid-dom_sf"/>
</dbReference>
<dbReference type="Gene3D" id="1.10.540.10">
    <property type="entry name" value="Acyl-CoA dehydrogenase/oxidase, N-terminal domain"/>
    <property type="match status" value="1"/>
</dbReference>
<evidence type="ECO:0000313" key="4">
    <source>
        <dbReference type="EMBL" id="SEB29339.1"/>
    </source>
</evidence>
<gene>
    <name evidence="4" type="ORF">SAMN04490356_0014</name>
</gene>
<accession>A0A1H4I5H7</accession>
<dbReference type="PANTHER" id="PTHR43884">
    <property type="entry name" value="ACYL-COA DEHYDROGENASE"/>
    <property type="match status" value="1"/>
</dbReference>
<dbReference type="RefSeq" id="WP_093459433.1">
    <property type="nucleotide sequence ID" value="NZ_FNST01000001.1"/>
</dbReference>
<dbReference type="InterPro" id="IPR036250">
    <property type="entry name" value="AcylCo_DH-like_C"/>
</dbReference>
<dbReference type="InterPro" id="IPR037069">
    <property type="entry name" value="AcylCoA_DH/ox_N_sf"/>
</dbReference>
<dbReference type="Pfam" id="PF02771">
    <property type="entry name" value="Acyl-CoA_dh_N"/>
    <property type="match status" value="1"/>
</dbReference>
<feature type="domain" description="Acyl-CoA dehydrogenase/oxidase N-terminal" evidence="2">
    <location>
        <begin position="18"/>
        <end position="104"/>
    </location>
</feature>
<dbReference type="Gene3D" id="1.20.140.10">
    <property type="entry name" value="Butyryl-CoA Dehydrogenase, subunit A, domain 3"/>
    <property type="match status" value="1"/>
</dbReference>
<feature type="domain" description="Acyl-CoA dehydrogenase C-terminal" evidence="3">
    <location>
        <begin position="238"/>
        <end position="369"/>
    </location>
</feature>
<dbReference type="InterPro" id="IPR013786">
    <property type="entry name" value="AcylCoA_DH/ox_N"/>
</dbReference>
<evidence type="ECO:0000256" key="1">
    <source>
        <dbReference type="ARBA" id="ARBA00023002"/>
    </source>
</evidence>
<dbReference type="InterPro" id="IPR013107">
    <property type="entry name" value="Acyl-CoA_DH_C"/>
</dbReference>
<dbReference type="Proteomes" id="UP000198609">
    <property type="component" value="Unassembled WGS sequence"/>
</dbReference>
<dbReference type="PANTHER" id="PTHR43884:SF25">
    <property type="entry name" value="ACYL-COA DEHYDROGENASE YDBM-RELATED"/>
    <property type="match status" value="1"/>
</dbReference>
<reference evidence="5" key="1">
    <citation type="submission" date="2016-10" db="EMBL/GenBank/DDBJ databases">
        <authorList>
            <person name="Varghese N."/>
            <person name="Submissions S."/>
        </authorList>
    </citation>
    <scope>NUCLEOTIDE SEQUENCE [LARGE SCALE GENOMIC DNA]</scope>
    <source>
        <strain evidence="5">DSM 40318</strain>
    </source>
</reference>
<sequence length="390" mass="41070">MPHTLHETDAHQGSLREAADRIRLQAQAAAADSERERRLSPELVDALRDSGLMRCGAPETLGAAQAPPAVSLECAETIARGDAATGWCASIALTSSLLAAYLPEKGAAEIFGDPRAIAAGVWAPRAKARPVDGGVVVSGRWSFCSGITHADYFFGGCVLDDGRADKDGAPTLRAVGIPAEQLRILDTWHTSGLRATGSHDAVAEEVFVPDHRVLALDDGPLIDAPLYRFPIYGYFALSIAAAALGNARGAIDDLMDLAGHKVATRSRRTLAEKATTQAAVGQAEAALRAARAFFYSAIDDAWQAACTADTVELGLRTGLRLAAAHAARTSAEVVRAMYDLGGGSAVYDSSPLQRRFRDATTATAHLQVSPATWETTGRILLGLPTHVAQL</sequence>
<dbReference type="PIRSF" id="PIRSF016578">
    <property type="entry name" value="HsaA"/>
    <property type="match status" value="1"/>
</dbReference>
<keyword evidence="5" id="KW-1185">Reference proteome</keyword>
<proteinExistence type="predicted"/>
<dbReference type="GO" id="GO:0003995">
    <property type="term" value="F:acyl-CoA dehydrogenase activity"/>
    <property type="evidence" value="ECO:0007669"/>
    <property type="project" value="TreeGrafter"/>
</dbReference>
<dbReference type="SUPFAM" id="SSF47203">
    <property type="entry name" value="Acyl-CoA dehydrogenase C-terminal domain-like"/>
    <property type="match status" value="1"/>
</dbReference>
<dbReference type="EMBL" id="FNST01000001">
    <property type="protein sequence ID" value="SEB29339.1"/>
    <property type="molecule type" value="Genomic_DNA"/>
</dbReference>
<name>A0A1H4I5H7_STRMJ</name>
<evidence type="ECO:0000313" key="5">
    <source>
        <dbReference type="Proteomes" id="UP000198609"/>
    </source>
</evidence>